<accession>A0A4R2GVU1</accession>
<feature type="domain" description="Helix-turn-helix" evidence="1">
    <location>
        <begin position="28"/>
        <end position="73"/>
    </location>
</feature>
<dbReference type="AlphaFoldDB" id="A0A4R2GVU1"/>
<dbReference type="OrthoDB" id="9801242at2"/>
<dbReference type="Pfam" id="PF12728">
    <property type="entry name" value="HTH_17"/>
    <property type="match status" value="1"/>
</dbReference>
<dbReference type="NCBIfam" id="TIGR01764">
    <property type="entry name" value="excise"/>
    <property type="match status" value="1"/>
</dbReference>
<organism evidence="2 3">
    <name type="scientific">Camelimonas lactis</name>
    <dbReference type="NCBI Taxonomy" id="659006"/>
    <lineage>
        <taxon>Bacteria</taxon>
        <taxon>Pseudomonadati</taxon>
        <taxon>Pseudomonadota</taxon>
        <taxon>Alphaproteobacteria</taxon>
        <taxon>Hyphomicrobiales</taxon>
        <taxon>Chelatococcaceae</taxon>
        <taxon>Camelimonas</taxon>
    </lineage>
</organism>
<dbReference type="Proteomes" id="UP000294881">
    <property type="component" value="Unassembled WGS sequence"/>
</dbReference>
<dbReference type="SUPFAM" id="SSF46955">
    <property type="entry name" value="Putative DNA-binding domain"/>
    <property type="match status" value="1"/>
</dbReference>
<gene>
    <name evidence="2" type="ORF">EV666_103302</name>
</gene>
<reference evidence="2 3" key="1">
    <citation type="submission" date="2019-03" db="EMBL/GenBank/DDBJ databases">
        <title>Genomic Encyclopedia of Type Strains, Phase IV (KMG-IV): sequencing the most valuable type-strain genomes for metagenomic binning, comparative biology and taxonomic classification.</title>
        <authorList>
            <person name="Goeker M."/>
        </authorList>
    </citation>
    <scope>NUCLEOTIDE SEQUENCE [LARGE SCALE GENOMIC DNA]</scope>
    <source>
        <strain evidence="2 3">DSM 22958</strain>
    </source>
</reference>
<dbReference type="InterPro" id="IPR041657">
    <property type="entry name" value="HTH_17"/>
</dbReference>
<dbReference type="InterPro" id="IPR009061">
    <property type="entry name" value="DNA-bd_dom_put_sf"/>
</dbReference>
<comment type="caution">
    <text evidence="2">The sequence shown here is derived from an EMBL/GenBank/DDBJ whole genome shotgun (WGS) entry which is preliminary data.</text>
</comment>
<evidence type="ECO:0000313" key="3">
    <source>
        <dbReference type="Proteomes" id="UP000294881"/>
    </source>
</evidence>
<dbReference type="EMBL" id="SLWL01000003">
    <property type="protein sequence ID" value="TCO14792.1"/>
    <property type="molecule type" value="Genomic_DNA"/>
</dbReference>
<dbReference type="GO" id="GO:0003677">
    <property type="term" value="F:DNA binding"/>
    <property type="evidence" value="ECO:0007669"/>
    <property type="project" value="InterPro"/>
</dbReference>
<keyword evidence="3" id="KW-1185">Reference proteome</keyword>
<proteinExistence type="predicted"/>
<dbReference type="RefSeq" id="WP_132004545.1">
    <property type="nucleotide sequence ID" value="NZ_JBHUNN010000002.1"/>
</dbReference>
<evidence type="ECO:0000313" key="2">
    <source>
        <dbReference type="EMBL" id="TCO14792.1"/>
    </source>
</evidence>
<sequence>MNHYEKIPQTKSERDVSAPACGAYAVRLPEAMRRTGLGRSTLYRAIAAGSLRSIKVGKCRLFRITDIEAFLEGSANG</sequence>
<evidence type="ECO:0000259" key="1">
    <source>
        <dbReference type="Pfam" id="PF12728"/>
    </source>
</evidence>
<dbReference type="InterPro" id="IPR010093">
    <property type="entry name" value="SinI_DNA-bd"/>
</dbReference>
<name>A0A4R2GVU1_9HYPH</name>
<protein>
    <submittedName>
        <fullName evidence="2">AlpA family transcriptional regulator</fullName>
    </submittedName>
</protein>